<dbReference type="OrthoDB" id="4277653at2"/>
<reference evidence="2 3" key="1">
    <citation type="submission" date="2016-10" db="EMBL/GenBank/DDBJ databases">
        <authorList>
            <person name="de Groot N.N."/>
        </authorList>
    </citation>
    <scope>NUCLEOTIDE SEQUENCE [LARGE SCALE GENOMIC DNA]</scope>
    <source>
        <strain evidence="2 3">CGMCC 4.2026</strain>
    </source>
</reference>
<feature type="compositionally biased region" description="Acidic residues" evidence="1">
    <location>
        <begin position="82"/>
        <end position="94"/>
    </location>
</feature>
<keyword evidence="3" id="KW-1185">Reference proteome</keyword>
<gene>
    <name evidence="2" type="ORF">SAMN05216267_1002222</name>
</gene>
<dbReference type="AlphaFoldDB" id="A0A1H8EIF9"/>
<organism evidence="2 3">
    <name type="scientific">Actinacidiphila rubida</name>
    <dbReference type="NCBI Taxonomy" id="310780"/>
    <lineage>
        <taxon>Bacteria</taxon>
        <taxon>Bacillati</taxon>
        <taxon>Actinomycetota</taxon>
        <taxon>Actinomycetes</taxon>
        <taxon>Kitasatosporales</taxon>
        <taxon>Streptomycetaceae</taxon>
        <taxon>Actinacidiphila</taxon>
    </lineage>
</organism>
<feature type="region of interest" description="Disordered" evidence="1">
    <location>
        <begin position="78"/>
        <end position="101"/>
    </location>
</feature>
<name>A0A1H8EIF9_9ACTN</name>
<evidence type="ECO:0000256" key="1">
    <source>
        <dbReference type="SAM" id="MobiDB-lite"/>
    </source>
</evidence>
<dbReference type="Proteomes" id="UP000181951">
    <property type="component" value="Unassembled WGS sequence"/>
</dbReference>
<accession>A0A1H8EIF9</accession>
<evidence type="ECO:0000313" key="3">
    <source>
        <dbReference type="Proteomes" id="UP000181951"/>
    </source>
</evidence>
<protein>
    <submittedName>
        <fullName evidence="2">Uncharacterized protein</fullName>
    </submittedName>
</protein>
<dbReference type="EMBL" id="FODD01000002">
    <property type="protein sequence ID" value="SEN19170.1"/>
    <property type="molecule type" value="Genomic_DNA"/>
</dbReference>
<sequence>MESAGLPEILAEWTDFDQAGYRLGRFLGAIPPDRGFGSMKGHFWIDGFPLGIMVDEILESMVKAGVLLKNDDIQYRWNPDPPDLDEPLDGELLDGEPPLRA</sequence>
<dbReference type="RefSeq" id="WP_069462111.1">
    <property type="nucleotide sequence ID" value="NZ_FODD01000002.1"/>
</dbReference>
<proteinExistence type="predicted"/>
<evidence type="ECO:0000313" key="2">
    <source>
        <dbReference type="EMBL" id="SEN19170.1"/>
    </source>
</evidence>